<feature type="transmembrane region" description="Helical" evidence="1">
    <location>
        <begin position="34"/>
        <end position="57"/>
    </location>
</feature>
<dbReference type="AlphaFoldDB" id="A0ABC9E936"/>
<sequence>MDIIQPGPASFHIDLAGYEGATAANRRKSDRERLLVAILRDFCIIVFGILLPIYFLLYDMPPVFSVQLPAIKGLDMPVSVAAAPRSPLSISPAFNATLHASNRRATGRCYHNGEALVSYAGFTIATGRVPGFCVPGKGDGEIQFPASADGVGVPEHVLKRMARERRAGATQLDVEVRLFRRDDRSNRPTWIWCGLRMDATTQPANVAPCTVLGLQNWFSTNLYG</sequence>
<organism evidence="2 3">
    <name type="scientific">Urochloa decumbens</name>
    <dbReference type="NCBI Taxonomy" id="240449"/>
    <lineage>
        <taxon>Eukaryota</taxon>
        <taxon>Viridiplantae</taxon>
        <taxon>Streptophyta</taxon>
        <taxon>Embryophyta</taxon>
        <taxon>Tracheophyta</taxon>
        <taxon>Spermatophyta</taxon>
        <taxon>Magnoliopsida</taxon>
        <taxon>Liliopsida</taxon>
        <taxon>Poales</taxon>
        <taxon>Poaceae</taxon>
        <taxon>PACMAD clade</taxon>
        <taxon>Panicoideae</taxon>
        <taxon>Panicodae</taxon>
        <taxon>Paniceae</taxon>
        <taxon>Melinidinae</taxon>
        <taxon>Urochloa</taxon>
    </lineage>
</organism>
<keyword evidence="1" id="KW-0812">Transmembrane</keyword>
<protein>
    <submittedName>
        <fullName evidence="2">Uncharacterized protein</fullName>
    </submittedName>
</protein>
<name>A0ABC9E936_9POAL</name>
<reference evidence="2" key="1">
    <citation type="submission" date="2024-10" db="EMBL/GenBank/DDBJ databases">
        <authorList>
            <person name="Ryan C."/>
        </authorList>
    </citation>
    <scope>NUCLEOTIDE SEQUENCE [LARGE SCALE GENOMIC DNA]</scope>
</reference>
<proteinExistence type="predicted"/>
<evidence type="ECO:0000256" key="1">
    <source>
        <dbReference type="SAM" id="Phobius"/>
    </source>
</evidence>
<dbReference type="EMBL" id="OZ075146">
    <property type="protein sequence ID" value="CAL5052756.1"/>
    <property type="molecule type" value="Genomic_DNA"/>
</dbReference>
<keyword evidence="3" id="KW-1185">Reference proteome</keyword>
<accession>A0ABC9E936</accession>
<keyword evidence="1" id="KW-0472">Membrane</keyword>
<evidence type="ECO:0000313" key="2">
    <source>
        <dbReference type="EMBL" id="CAL5052756.1"/>
    </source>
</evidence>
<gene>
    <name evidence="2" type="ORF">URODEC1_LOCUS92900</name>
</gene>
<evidence type="ECO:0000313" key="3">
    <source>
        <dbReference type="Proteomes" id="UP001497457"/>
    </source>
</evidence>
<dbReference type="PANTHER" id="PTHR33994">
    <property type="entry name" value="OS04G0515000 PROTEIN"/>
    <property type="match status" value="1"/>
</dbReference>
<dbReference type="PANTHER" id="PTHR33994:SF36">
    <property type="entry name" value="LATE EMBRYOGENESIS ABUNDANT PROTEIN LEA-2 SUBGROUP DOMAIN-CONTAINING PROTEIN"/>
    <property type="match status" value="1"/>
</dbReference>
<keyword evidence="1" id="KW-1133">Transmembrane helix</keyword>
<dbReference type="Proteomes" id="UP001497457">
    <property type="component" value="Chromosome 36b"/>
</dbReference>